<protein>
    <submittedName>
        <fullName evidence="2">DUF4290 domain-containing protein</fullName>
    </submittedName>
</protein>
<evidence type="ECO:0000256" key="1">
    <source>
        <dbReference type="SAM" id="MobiDB-lite"/>
    </source>
</evidence>
<evidence type="ECO:0000313" key="3">
    <source>
        <dbReference type="Proteomes" id="UP001172083"/>
    </source>
</evidence>
<name>A0ABT8L1J6_9BACT</name>
<proteinExistence type="predicted"/>
<dbReference type="EMBL" id="JAUJEB010000001">
    <property type="protein sequence ID" value="MDN5211141.1"/>
    <property type="molecule type" value="Genomic_DNA"/>
</dbReference>
<keyword evidence="3" id="KW-1185">Reference proteome</keyword>
<dbReference type="InterPro" id="IPR025632">
    <property type="entry name" value="DUF4290"/>
</dbReference>
<sequence>MKTEMSEYNTQKPKLVLKEYGRNIQKLVEYMTSVEDDEKRNSYAAVLVDLMRQINPNIKESSEYNQKLWDDLFIMSDFKADINSPYPKPEEGILTKKPQRVGYNVNRIRYKHYGRNIELIIEKAISTEDPEEREAFVIYLGKLMKTFYASWNKEVVSDQVIIDHIKELSKNKLDIDPQKVKDENLFEILYKEKNTKPKKENTGKRGNNGKKRRRN</sequence>
<evidence type="ECO:0000313" key="2">
    <source>
        <dbReference type="EMBL" id="MDN5211141.1"/>
    </source>
</evidence>
<dbReference type="Proteomes" id="UP001172083">
    <property type="component" value="Unassembled WGS sequence"/>
</dbReference>
<gene>
    <name evidence="2" type="ORF">QQ020_03740</name>
</gene>
<organism evidence="2 3">
    <name type="scientific">Agaribacillus aureus</name>
    <dbReference type="NCBI Taxonomy" id="3051825"/>
    <lineage>
        <taxon>Bacteria</taxon>
        <taxon>Pseudomonadati</taxon>
        <taxon>Bacteroidota</taxon>
        <taxon>Cytophagia</taxon>
        <taxon>Cytophagales</taxon>
        <taxon>Splendidivirgaceae</taxon>
        <taxon>Agaribacillus</taxon>
    </lineage>
</organism>
<accession>A0ABT8L1J6</accession>
<reference evidence="2" key="1">
    <citation type="submission" date="2023-06" db="EMBL/GenBank/DDBJ databases">
        <title>Genomic of Agaribacillus aureum.</title>
        <authorList>
            <person name="Wang G."/>
        </authorList>
    </citation>
    <scope>NUCLEOTIDE SEQUENCE</scope>
    <source>
        <strain evidence="2">BMA12</strain>
    </source>
</reference>
<dbReference type="Pfam" id="PF14123">
    <property type="entry name" value="DUF4290"/>
    <property type="match status" value="1"/>
</dbReference>
<feature type="compositionally biased region" description="Basic and acidic residues" evidence="1">
    <location>
        <begin position="191"/>
        <end position="203"/>
    </location>
</feature>
<dbReference type="RefSeq" id="WP_346756476.1">
    <property type="nucleotide sequence ID" value="NZ_JAUJEB010000001.1"/>
</dbReference>
<comment type="caution">
    <text evidence="2">The sequence shown here is derived from an EMBL/GenBank/DDBJ whole genome shotgun (WGS) entry which is preliminary data.</text>
</comment>
<feature type="region of interest" description="Disordered" evidence="1">
    <location>
        <begin position="191"/>
        <end position="215"/>
    </location>
</feature>